<comment type="caution">
    <text evidence="1">The sequence shown here is derived from an EMBL/GenBank/DDBJ whole genome shotgun (WGS) entry which is preliminary data.</text>
</comment>
<dbReference type="Proteomes" id="UP001177670">
    <property type="component" value="Unassembled WGS sequence"/>
</dbReference>
<protein>
    <submittedName>
        <fullName evidence="1">Uncharacterized protein</fullName>
    </submittedName>
</protein>
<reference evidence="1" key="1">
    <citation type="submission" date="2021-10" db="EMBL/GenBank/DDBJ databases">
        <title>Melipona bicolor Genome sequencing and assembly.</title>
        <authorList>
            <person name="Araujo N.S."/>
            <person name="Arias M.C."/>
        </authorList>
    </citation>
    <scope>NUCLEOTIDE SEQUENCE</scope>
    <source>
        <strain evidence="1">USP_2M_L1-L4_2017</strain>
        <tissue evidence="1">Whole body</tissue>
    </source>
</reference>
<gene>
    <name evidence="1" type="ORF">K0M31_011253</name>
</gene>
<organism evidence="1 2">
    <name type="scientific">Melipona bicolor</name>
    <dbReference type="NCBI Taxonomy" id="60889"/>
    <lineage>
        <taxon>Eukaryota</taxon>
        <taxon>Metazoa</taxon>
        <taxon>Ecdysozoa</taxon>
        <taxon>Arthropoda</taxon>
        <taxon>Hexapoda</taxon>
        <taxon>Insecta</taxon>
        <taxon>Pterygota</taxon>
        <taxon>Neoptera</taxon>
        <taxon>Endopterygota</taxon>
        <taxon>Hymenoptera</taxon>
        <taxon>Apocrita</taxon>
        <taxon>Aculeata</taxon>
        <taxon>Apoidea</taxon>
        <taxon>Anthophila</taxon>
        <taxon>Apidae</taxon>
        <taxon>Melipona</taxon>
    </lineage>
</organism>
<evidence type="ECO:0000313" key="1">
    <source>
        <dbReference type="EMBL" id="KAK1133446.1"/>
    </source>
</evidence>
<accession>A0AA40KUG1</accession>
<proteinExistence type="predicted"/>
<name>A0AA40KUG1_9HYME</name>
<keyword evidence="2" id="KW-1185">Reference proteome</keyword>
<dbReference type="EMBL" id="JAHYIQ010000003">
    <property type="protein sequence ID" value="KAK1133446.1"/>
    <property type="molecule type" value="Genomic_DNA"/>
</dbReference>
<sequence>MFYRSRLWPTKANKGQQQQQLLGHWLPPEQRNCPWNSAQQLAHYRTGKQRDRVGRTVKRLPPFALRQRDEFREFPARAVDILINYQMKLNIACMYVCAYVSSGVNARDNFQNKYSVVELKVDATLSTKLRRLNARGATPATSE</sequence>
<evidence type="ECO:0000313" key="2">
    <source>
        <dbReference type="Proteomes" id="UP001177670"/>
    </source>
</evidence>
<dbReference type="AlphaFoldDB" id="A0AA40KUG1"/>